<proteinExistence type="predicted"/>
<feature type="transmembrane region" description="Helical" evidence="1">
    <location>
        <begin position="6"/>
        <end position="31"/>
    </location>
</feature>
<dbReference type="Proteomes" id="UP000257039">
    <property type="component" value="Unassembled WGS sequence"/>
</dbReference>
<accession>A0A4P9VH24</accession>
<comment type="caution">
    <text evidence="2">The sequence shown here is derived from an EMBL/GenBank/DDBJ whole genome shotgun (WGS) entry which is preliminary data.</text>
</comment>
<dbReference type="EMBL" id="NDXW01000009">
    <property type="protein sequence ID" value="RDH41417.1"/>
    <property type="molecule type" value="Genomic_DNA"/>
</dbReference>
<name>A0A4P9VH24_9GAMM</name>
<evidence type="ECO:0000313" key="3">
    <source>
        <dbReference type="Proteomes" id="UP000257039"/>
    </source>
</evidence>
<dbReference type="AlphaFoldDB" id="A0A4P9VH24"/>
<feature type="transmembrane region" description="Helical" evidence="1">
    <location>
        <begin position="95"/>
        <end position="113"/>
    </location>
</feature>
<reference evidence="2 3" key="1">
    <citation type="submission" date="2017-04" db="EMBL/GenBank/DDBJ databases">
        <title>Draft genome sequence of Zooshikella ganghwensis VG4 isolated from Red Sea sediments.</title>
        <authorList>
            <person name="Rehman Z."/>
            <person name="Alam I."/>
            <person name="Kamau A."/>
            <person name="Bajic V."/>
            <person name="Leiknes T."/>
        </authorList>
    </citation>
    <scope>NUCLEOTIDE SEQUENCE [LARGE SCALE GENOMIC DNA]</scope>
    <source>
        <strain evidence="2 3">VG4</strain>
    </source>
</reference>
<organism evidence="2 3">
    <name type="scientific">Zooshikella ganghwensis</name>
    <dbReference type="NCBI Taxonomy" id="202772"/>
    <lineage>
        <taxon>Bacteria</taxon>
        <taxon>Pseudomonadati</taxon>
        <taxon>Pseudomonadota</taxon>
        <taxon>Gammaproteobacteria</taxon>
        <taxon>Oceanospirillales</taxon>
        <taxon>Zooshikellaceae</taxon>
        <taxon>Zooshikella</taxon>
    </lineage>
</organism>
<keyword evidence="1" id="KW-0812">Transmembrane</keyword>
<dbReference type="RefSeq" id="WP_094789869.1">
    <property type="nucleotide sequence ID" value="NZ_NDXW01000009.1"/>
</dbReference>
<keyword evidence="1" id="KW-0472">Membrane</keyword>
<keyword evidence="1" id="KW-1133">Transmembrane helix</keyword>
<protein>
    <submittedName>
        <fullName evidence="2">Uncharacterized protein</fullName>
    </submittedName>
</protein>
<gene>
    <name evidence="2" type="ORF">B9G39_28585</name>
</gene>
<evidence type="ECO:0000256" key="1">
    <source>
        <dbReference type="SAM" id="Phobius"/>
    </source>
</evidence>
<evidence type="ECO:0000313" key="2">
    <source>
        <dbReference type="EMBL" id="RDH41417.1"/>
    </source>
</evidence>
<sequence>MTFIDVYIPFLFLTMFLHFIISPILISFFLFKLKSVNKAAWKKMTIWGLNPYFSSSQEKGHLQDYFDKKEFLTENNERIKRLGNIACQSFKVSSILFYINTAILVILIIYSKIAL</sequence>
<keyword evidence="3" id="KW-1185">Reference proteome</keyword>